<dbReference type="InterPro" id="IPR012748">
    <property type="entry name" value="Rieske-like_NirD"/>
</dbReference>
<protein>
    <submittedName>
        <fullName evidence="4">Nitrite reductase small subunit NirD</fullName>
    </submittedName>
</protein>
<dbReference type="PANTHER" id="PTHR40562">
    <property type="match status" value="1"/>
</dbReference>
<dbReference type="GO" id="GO:0051537">
    <property type="term" value="F:2 iron, 2 sulfur cluster binding"/>
    <property type="evidence" value="ECO:0007669"/>
    <property type="project" value="InterPro"/>
</dbReference>
<dbReference type="Gene3D" id="2.102.10.10">
    <property type="entry name" value="Rieske [2Fe-2S] iron-sulphur domain"/>
    <property type="match status" value="1"/>
</dbReference>
<dbReference type="GO" id="GO:0008942">
    <property type="term" value="F:nitrite reductase [NAD(P)H] activity"/>
    <property type="evidence" value="ECO:0007669"/>
    <property type="project" value="InterPro"/>
</dbReference>
<organism evidence="4 5">
    <name type="scientific">Pontibacterium sinense</name>
    <dbReference type="NCBI Taxonomy" id="2781979"/>
    <lineage>
        <taxon>Bacteria</taxon>
        <taxon>Pseudomonadati</taxon>
        <taxon>Pseudomonadota</taxon>
        <taxon>Gammaproteobacteria</taxon>
        <taxon>Oceanospirillales</taxon>
        <taxon>Oceanospirillaceae</taxon>
        <taxon>Pontibacterium</taxon>
    </lineage>
</organism>
<proteinExistence type="predicted"/>
<name>A0A8J7FVB3_9GAMM</name>
<accession>A0A8J7FVB3</accession>
<evidence type="ECO:0000313" key="5">
    <source>
        <dbReference type="Proteomes" id="UP000640333"/>
    </source>
</evidence>
<dbReference type="Proteomes" id="UP000640333">
    <property type="component" value="Unassembled WGS sequence"/>
</dbReference>
<evidence type="ECO:0000256" key="1">
    <source>
        <dbReference type="ARBA" id="ARBA00023002"/>
    </source>
</evidence>
<gene>
    <name evidence="4" type="primary">nirD</name>
    <name evidence="4" type="ORF">IOQ59_12150</name>
</gene>
<keyword evidence="1" id="KW-0560">Oxidoreductase</keyword>
<evidence type="ECO:0000259" key="3">
    <source>
        <dbReference type="Pfam" id="PF13806"/>
    </source>
</evidence>
<dbReference type="AlphaFoldDB" id="A0A8J7FVB3"/>
<dbReference type="InterPro" id="IPR017881">
    <property type="entry name" value="NirD"/>
</dbReference>
<dbReference type="PANTHER" id="PTHR40562:SF1">
    <property type="entry name" value="NITRITE REDUCTASE (NADH) SMALL SUBUNIT"/>
    <property type="match status" value="1"/>
</dbReference>
<keyword evidence="5" id="KW-1185">Reference proteome</keyword>
<dbReference type="Pfam" id="PF13806">
    <property type="entry name" value="Rieske_2"/>
    <property type="match status" value="1"/>
</dbReference>
<dbReference type="InterPro" id="IPR036922">
    <property type="entry name" value="Rieske_2Fe-2S_sf"/>
</dbReference>
<dbReference type="GO" id="GO:0042128">
    <property type="term" value="P:nitrate assimilation"/>
    <property type="evidence" value="ECO:0007669"/>
    <property type="project" value="UniProtKB-KW"/>
</dbReference>
<sequence length="115" mass="12499">MNTATKLDWKTLCSQNDLVPFSGVAAKLDEAQIALFYLPGEEESLFAVCNHDPVSSANVIARGLIGDVNGEPVVASPLYKQHYALKSGLCLEDESLQLRTFPVRINGDHVEVLNA</sequence>
<dbReference type="PROSITE" id="PS51300">
    <property type="entry name" value="NIRD"/>
    <property type="match status" value="1"/>
</dbReference>
<dbReference type="SUPFAM" id="SSF50022">
    <property type="entry name" value="ISP domain"/>
    <property type="match status" value="1"/>
</dbReference>
<feature type="domain" description="Rieske-like [2Fe-2S]" evidence="3">
    <location>
        <begin position="9"/>
        <end position="112"/>
    </location>
</feature>
<dbReference type="CDD" id="cd03529">
    <property type="entry name" value="Rieske_NirD"/>
    <property type="match status" value="1"/>
</dbReference>
<comment type="caution">
    <text evidence="4">The sequence shown here is derived from an EMBL/GenBank/DDBJ whole genome shotgun (WGS) entry which is preliminary data.</text>
</comment>
<dbReference type="NCBIfam" id="TIGR02378">
    <property type="entry name" value="nirD_assim_sml"/>
    <property type="match status" value="1"/>
</dbReference>
<dbReference type="EMBL" id="JADEYS010000011">
    <property type="protein sequence ID" value="MBE9398010.1"/>
    <property type="molecule type" value="Genomic_DNA"/>
</dbReference>
<evidence type="ECO:0000256" key="2">
    <source>
        <dbReference type="ARBA" id="ARBA00023063"/>
    </source>
</evidence>
<dbReference type="RefSeq" id="WP_193953647.1">
    <property type="nucleotide sequence ID" value="NZ_JADEYS010000011.1"/>
</dbReference>
<keyword evidence="2" id="KW-0534">Nitrate assimilation</keyword>
<reference evidence="4" key="1">
    <citation type="submission" date="2020-10" db="EMBL/GenBank/DDBJ databases">
        <title>Bacterium isolated from coastal waters sediment.</title>
        <authorList>
            <person name="Chen R.-J."/>
            <person name="Lu D.-C."/>
            <person name="Zhu K.-L."/>
            <person name="Du Z.-J."/>
        </authorList>
    </citation>
    <scope>NUCLEOTIDE SEQUENCE</scope>
    <source>
        <strain evidence="4">N1Y112</strain>
    </source>
</reference>
<evidence type="ECO:0000313" key="4">
    <source>
        <dbReference type="EMBL" id="MBE9398010.1"/>
    </source>
</evidence>